<dbReference type="EMBL" id="BBYR01000007">
    <property type="protein sequence ID" value="GAP34327.1"/>
    <property type="molecule type" value="Genomic_DNA"/>
</dbReference>
<dbReference type="PANTHER" id="PTHR42928:SF5">
    <property type="entry name" value="BLR1237 PROTEIN"/>
    <property type="match status" value="1"/>
</dbReference>
<dbReference type="Pfam" id="PF03401">
    <property type="entry name" value="TctC"/>
    <property type="match status" value="1"/>
</dbReference>
<dbReference type="STRING" id="1547922.ISF6_4502"/>
<dbReference type="CDD" id="cd13578">
    <property type="entry name" value="PBP2_Bug27"/>
    <property type="match status" value="1"/>
</dbReference>
<name>A0A0K8NVA6_PISS1</name>
<gene>
    <name evidence="3" type="ORF">ISF6_4502</name>
</gene>
<reference evidence="4" key="1">
    <citation type="submission" date="2015-07" db="EMBL/GenBank/DDBJ databases">
        <title>Discovery of a poly(ethylene terephthalate assimilation.</title>
        <authorList>
            <person name="Yoshida S."/>
            <person name="Hiraga K."/>
            <person name="Takehana T."/>
            <person name="Taniguchi I."/>
            <person name="Yamaji H."/>
            <person name="Maeda Y."/>
            <person name="Toyohara K."/>
            <person name="Miyamoto K."/>
            <person name="Kimura Y."/>
            <person name="Oda K."/>
        </authorList>
    </citation>
    <scope>NUCLEOTIDE SEQUENCE [LARGE SCALE GENOMIC DNA]</scope>
    <source>
        <strain evidence="4">NBRC 110686 / TISTR 2288 / 201-F6</strain>
    </source>
</reference>
<dbReference type="Gene3D" id="3.40.190.150">
    <property type="entry name" value="Bordetella uptake gene, domain 1"/>
    <property type="match status" value="1"/>
</dbReference>
<dbReference type="Proteomes" id="UP000037660">
    <property type="component" value="Unassembled WGS sequence"/>
</dbReference>
<evidence type="ECO:0000256" key="1">
    <source>
        <dbReference type="ARBA" id="ARBA00006987"/>
    </source>
</evidence>
<keyword evidence="4" id="KW-1185">Reference proteome</keyword>
<evidence type="ECO:0000256" key="2">
    <source>
        <dbReference type="SAM" id="SignalP"/>
    </source>
</evidence>
<keyword evidence="2" id="KW-0732">Signal</keyword>
<dbReference type="Gene3D" id="3.40.190.10">
    <property type="entry name" value="Periplasmic binding protein-like II"/>
    <property type="match status" value="1"/>
</dbReference>
<dbReference type="AlphaFoldDB" id="A0A0K8NVA6"/>
<dbReference type="RefSeq" id="WP_054018469.1">
    <property type="nucleotide sequence ID" value="NZ_BBYR01000007.1"/>
</dbReference>
<comment type="caution">
    <text evidence="3">The sequence shown here is derived from an EMBL/GenBank/DDBJ whole genome shotgun (WGS) entry which is preliminary data.</text>
</comment>
<reference evidence="3 4" key="2">
    <citation type="journal article" date="2016" name="Science">
        <title>A bacterium that degrades and assimilates poly(ethylene terephthalate).</title>
        <authorList>
            <person name="Yoshida S."/>
            <person name="Hiraga K."/>
            <person name="Takehana T."/>
            <person name="Taniguchi I."/>
            <person name="Yamaji H."/>
            <person name="Maeda Y."/>
            <person name="Toyohara K."/>
            <person name="Miyamoto K."/>
            <person name="Kimura Y."/>
            <person name="Oda K."/>
        </authorList>
    </citation>
    <scope>NUCLEOTIDE SEQUENCE [LARGE SCALE GENOMIC DNA]</scope>
    <source>
        <strain evidence="4">NBRC 110686 / TISTR 2288 / 201-F6</strain>
    </source>
</reference>
<dbReference type="PANTHER" id="PTHR42928">
    <property type="entry name" value="TRICARBOXYLATE-BINDING PROTEIN"/>
    <property type="match status" value="1"/>
</dbReference>
<proteinExistence type="inferred from homology"/>
<organism evidence="3 4">
    <name type="scientific">Piscinibacter sakaiensis</name>
    <name type="common">Ideonella sakaiensis</name>
    <dbReference type="NCBI Taxonomy" id="1547922"/>
    <lineage>
        <taxon>Bacteria</taxon>
        <taxon>Pseudomonadati</taxon>
        <taxon>Pseudomonadota</taxon>
        <taxon>Betaproteobacteria</taxon>
        <taxon>Burkholderiales</taxon>
        <taxon>Sphaerotilaceae</taxon>
        <taxon>Piscinibacter</taxon>
    </lineage>
</organism>
<evidence type="ECO:0000313" key="4">
    <source>
        <dbReference type="Proteomes" id="UP000037660"/>
    </source>
</evidence>
<accession>A0A0K8NVA6</accession>
<feature type="signal peptide" evidence="2">
    <location>
        <begin position="1"/>
        <end position="24"/>
    </location>
</feature>
<protein>
    <submittedName>
        <fullName evidence="3">Putative exported protein</fullName>
    </submittedName>
</protein>
<dbReference type="SUPFAM" id="SSF53850">
    <property type="entry name" value="Periplasmic binding protein-like II"/>
    <property type="match status" value="1"/>
</dbReference>
<dbReference type="InterPro" id="IPR005064">
    <property type="entry name" value="BUG"/>
</dbReference>
<dbReference type="PIRSF" id="PIRSF017082">
    <property type="entry name" value="YflP"/>
    <property type="match status" value="1"/>
</dbReference>
<comment type="similarity">
    <text evidence="1">Belongs to the UPF0065 (bug) family.</text>
</comment>
<dbReference type="InterPro" id="IPR042100">
    <property type="entry name" value="Bug_dom1"/>
</dbReference>
<dbReference type="OrthoDB" id="8858513at2"/>
<evidence type="ECO:0000313" key="3">
    <source>
        <dbReference type="EMBL" id="GAP34327.1"/>
    </source>
</evidence>
<sequence length="320" mass="33054">MRHAFRTTLLAAALGFAAIGAAQAQSQPRLVIGFAAGGPTDLVARAFAEHLGRATGQTVIVENRPGANALLATEAVAAARPDGQTLLAAATNHTMIPALYAGRMKFDPVKSFRPICTIASSPTVLVVGPGLPVKTLPEFLERVRSKPGGASYGTPGQGSSPHLATEAFRKLTGLSLVHVPYKGAAPAITDLLGGQIDFSMATAGSVLPHLKSGKLHALAVASRERSSLLPNVPTFEEAGLKGFVVDTWYGVLAPAGVPAETVASLERQAVAFAKSPAVRDRLQAVGMEPASLCGDTFAQQIATEIVANTQLAQQLGLKAD</sequence>
<feature type="chain" id="PRO_5005513391" evidence="2">
    <location>
        <begin position="25"/>
        <end position="320"/>
    </location>
</feature>